<evidence type="ECO:0000256" key="3">
    <source>
        <dbReference type="ARBA" id="ARBA00018997"/>
    </source>
</evidence>
<evidence type="ECO:0000313" key="11">
    <source>
        <dbReference type="EMBL" id="NML37581.1"/>
    </source>
</evidence>
<feature type="transmembrane region" description="Helical" evidence="10">
    <location>
        <begin position="192"/>
        <end position="210"/>
    </location>
</feature>
<organism evidence="11 12">
    <name type="scientific">Chitinophaga fulva</name>
    <dbReference type="NCBI Taxonomy" id="2728842"/>
    <lineage>
        <taxon>Bacteria</taxon>
        <taxon>Pseudomonadati</taxon>
        <taxon>Bacteroidota</taxon>
        <taxon>Chitinophagia</taxon>
        <taxon>Chitinophagales</taxon>
        <taxon>Chitinophagaceae</taxon>
        <taxon>Chitinophaga</taxon>
    </lineage>
</organism>
<dbReference type="InterPro" id="IPR026898">
    <property type="entry name" value="PrsW"/>
</dbReference>
<dbReference type="PANTHER" id="PTHR36844:SF1">
    <property type="entry name" value="PROTEASE PRSW"/>
    <property type="match status" value="1"/>
</dbReference>
<evidence type="ECO:0000256" key="6">
    <source>
        <dbReference type="ARBA" id="ARBA00022692"/>
    </source>
</evidence>
<feature type="transmembrane region" description="Helical" evidence="10">
    <location>
        <begin position="6"/>
        <end position="24"/>
    </location>
</feature>
<evidence type="ECO:0000313" key="12">
    <source>
        <dbReference type="Proteomes" id="UP000583266"/>
    </source>
</evidence>
<dbReference type="RefSeq" id="WP_169224636.1">
    <property type="nucleotide sequence ID" value="NZ_JABBGC010000001.1"/>
</dbReference>
<proteinExistence type="inferred from homology"/>
<keyword evidence="9 10" id="KW-0472">Membrane</keyword>
<evidence type="ECO:0000256" key="8">
    <source>
        <dbReference type="ARBA" id="ARBA00022989"/>
    </source>
</evidence>
<sequence length="249" mass="27603">MMLLALAVAPGLAICLLIFVIDKYDPEPVSLLLKSFLLGMACVVMPLLFQVLASMYGFRETNQSLFDTAFFAYGIVGLSEEFAKFLVLRFYAYPKKAFNEPLDGIVYAVMIGMGFATLENIAYVGQFGFGTGVARMFLSVPAHATFAILMGYYVGLAKFMPAQRNMLLLKGLLIAVFFHGSFDFFLFSGNNILALGAAVFTLVIAARLSYRATRKEMMLSKKLFHRHFDKEAEGASPLLPDEVEEDDLL</sequence>
<protein>
    <recommendedName>
        <fullName evidence="3">Protease PrsW</fullName>
    </recommendedName>
</protein>
<keyword evidence="7" id="KW-0378">Hydrolase</keyword>
<keyword evidence="8 10" id="KW-1133">Transmembrane helix</keyword>
<evidence type="ECO:0000256" key="2">
    <source>
        <dbReference type="ARBA" id="ARBA00009165"/>
    </source>
</evidence>
<feature type="transmembrane region" description="Helical" evidence="10">
    <location>
        <begin position="136"/>
        <end position="155"/>
    </location>
</feature>
<dbReference type="GO" id="GO:0008237">
    <property type="term" value="F:metallopeptidase activity"/>
    <property type="evidence" value="ECO:0007669"/>
    <property type="project" value="UniProtKB-KW"/>
</dbReference>
<dbReference type="GO" id="GO:0006508">
    <property type="term" value="P:proteolysis"/>
    <property type="evidence" value="ECO:0007669"/>
    <property type="project" value="UniProtKB-KW"/>
</dbReference>
<evidence type="ECO:0000256" key="9">
    <source>
        <dbReference type="ARBA" id="ARBA00023136"/>
    </source>
</evidence>
<dbReference type="InterPro" id="IPR023596">
    <property type="entry name" value="Peptidase_PrsW_arch/bac"/>
</dbReference>
<feature type="transmembrane region" description="Helical" evidence="10">
    <location>
        <begin position="70"/>
        <end position="92"/>
    </location>
</feature>
<dbReference type="Pfam" id="PF13367">
    <property type="entry name" value="PrsW-protease"/>
    <property type="match status" value="1"/>
</dbReference>
<evidence type="ECO:0000256" key="5">
    <source>
        <dbReference type="ARBA" id="ARBA00022670"/>
    </source>
</evidence>
<dbReference type="EMBL" id="JABBGC010000001">
    <property type="protein sequence ID" value="NML37581.1"/>
    <property type="molecule type" value="Genomic_DNA"/>
</dbReference>
<comment type="caution">
    <text evidence="11">The sequence shown here is derived from an EMBL/GenBank/DDBJ whole genome shotgun (WGS) entry which is preliminary data.</text>
</comment>
<dbReference type="GO" id="GO:0005886">
    <property type="term" value="C:plasma membrane"/>
    <property type="evidence" value="ECO:0007669"/>
    <property type="project" value="UniProtKB-SubCell"/>
</dbReference>
<evidence type="ECO:0000256" key="10">
    <source>
        <dbReference type="SAM" id="Phobius"/>
    </source>
</evidence>
<keyword evidence="6 10" id="KW-0812">Transmembrane</keyword>
<dbReference type="PANTHER" id="PTHR36844">
    <property type="entry name" value="PROTEASE PRSW"/>
    <property type="match status" value="1"/>
</dbReference>
<dbReference type="PIRSF" id="PIRSF016933">
    <property type="entry name" value="PrsW"/>
    <property type="match status" value="1"/>
</dbReference>
<accession>A0A848GIQ3</accession>
<keyword evidence="4" id="KW-1003">Cell membrane</keyword>
<name>A0A848GIQ3_9BACT</name>
<gene>
    <name evidence="11" type="ORF">HHL17_10295</name>
</gene>
<keyword evidence="11" id="KW-0482">Metalloprotease</keyword>
<dbReference type="AlphaFoldDB" id="A0A848GIQ3"/>
<comment type="subcellular location">
    <subcellularLocation>
        <location evidence="1">Cell membrane</location>
        <topology evidence="1">Multi-pass membrane protein</topology>
    </subcellularLocation>
</comment>
<dbReference type="Proteomes" id="UP000583266">
    <property type="component" value="Unassembled WGS sequence"/>
</dbReference>
<reference evidence="11 12" key="1">
    <citation type="submission" date="2020-04" db="EMBL/GenBank/DDBJ databases">
        <title>Chitinophaga sp. G-6-1-13 sp. nov., isolated from soil.</title>
        <authorList>
            <person name="Dahal R.H."/>
            <person name="Chaudhary D.K."/>
        </authorList>
    </citation>
    <scope>NUCLEOTIDE SEQUENCE [LARGE SCALE GENOMIC DNA]</scope>
    <source>
        <strain evidence="11 12">G-6-1-13</strain>
    </source>
</reference>
<keyword evidence="5 11" id="KW-0645">Protease</keyword>
<evidence type="ECO:0000256" key="7">
    <source>
        <dbReference type="ARBA" id="ARBA00022801"/>
    </source>
</evidence>
<evidence type="ECO:0000256" key="4">
    <source>
        <dbReference type="ARBA" id="ARBA00022475"/>
    </source>
</evidence>
<feature type="transmembrane region" description="Helical" evidence="10">
    <location>
        <begin position="36"/>
        <end position="58"/>
    </location>
</feature>
<keyword evidence="12" id="KW-1185">Reference proteome</keyword>
<feature type="transmembrane region" description="Helical" evidence="10">
    <location>
        <begin position="104"/>
        <end position="124"/>
    </location>
</feature>
<comment type="similarity">
    <text evidence="2">Belongs to the protease PrsW family.</text>
</comment>
<evidence type="ECO:0000256" key="1">
    <source>
        <dbReference type="ARBA" id="ARBA00004651"/>
    </source>
</evidence>